<proteinExistence type="predicted"/>
<accession>A0A2B4R6W1</accession>
<evidence type="ECO:0000256" key="2">
    <source>
        <dbReference type="SAM" id="MobiDB-lite"/>
    </source>
</evidence>
<evidence type="ECO:0000313" key="3">
    <source>
        <dbReference type="EMBL" id="PFX12128.1"/>
    </source>
</evidence>
<name>A0A2B4R6W1_STYPI</name>
<feature type="region of interest" description="Disordered" evidence="2">
    <location>
        <begin position="56"/>
        <end position="78"/>
    </location>
</feature>
<reference evidence="4" key="1">
    <citation type="journal article" date="2017" name="bioRxiv">
        <title>Comparative analysis of the genomes of Stylophora pistillata and Acropora digitifera provides evidence for extensive differences between species of corals.</title>
        <authorList>
            <person name="Voolstra C.R."/>
            <person name="Li Y."/>
            <person name="Liew Y.J."/>
            <person name="Baumgarten S."/>
            <person name="Zoccola D."/>
            <person name="Flot J.-F."/>
            <person name="Tambutte S."/>
            <person name="Allemand D."/>
            <person name="Aranda M."/>
        </authorList>
    </citation>
    <scope>NUCLEOTIDE SEQUENCE [LARGE SCALE GENOMIC DNA]</scope>
</reference>
<feature type="coiled-coil region" evidence="1">
    <location>
        <begin position="170"/>
        <end position="205"/>
    </location>
</feature>
<dbReference type="AlphaFoldDB" id="A0A2B4R6W1"/>
<keyword evidence="1" id="KW-0175">Coiled coil</keyword>
<evidence type="ECO:0000256" key="1">
    <source>
        <dbReference type="SAM" id="Coils"/>
    </source>
</evidence>
<dbReference type="EMBL" id="LSMT01001567">
    <property type="protein sequence ID" value="PFX12128.1"/>
    <property type="molecule type" value="Genomic_DNA"/>
</dbReference>
<evidence type="ECO:0000313" key="4">
    <source>
        <dbReference type="Proteomes" id="UP000225706"/>
    </source>
</evidence>
<organism evidence="3 4">
    <name type="scientific">Stylophora pistillata</name>
    <name type="common">Smooth cauliflower coral</name>
    <dbReference type="NCBI Taxonomy" id="50429"/>
    <lineage>
        <taxon>Eukaryota</taxon>
        <taxon>Metazoa</taxon>
        <taxon>Cnidaria</taxon>
        <taxon>Anthozoa</taxon>
        <taxon>Hexacorallia</taxon>
        <taxon>Scleractinia</taxon>
        <taxon>Astrocoeniina</taxon>
        <taxon>Pocilloporidae</taxon>
        <taxon>Stylophora</taxon>
    </lineage>
</organism>
<gene>
    <name evidence="3" type="ORF">AWC38_SpisGene23962</name>
</gene>
<protein>
    <submittedName>
        <fullName evidence="3">Uncharacterized protein</fullName>
    </submittedName>
</protein>
<comment type="caution">
    <text evidence="3">The sequence shown here is derived from an EMBL/GenBank/DDBJ whole genome shotgun (WGS) entry which is preliminary data.</text>
</comment>
<sequence length="275" mass="32199">MSKLAGLITSITTMSKLAGLITSITTMLKLTSLNEVSTSINEDNVIFEEVKEEVKEEVEEEVEEEDEEREEKDEEKDEWEYNRFDVPNKKIELLIAHKNLLTEFQEKDLFTTLESGSDLKIRPTERQRSNRLFIKLLLSISSSVPFYAVEVTSLKRVSTSINEDNVIFEEQETESKYDIQIEEMKQLLEKREEEKEEEVSDIELHLQYREIHKLIAQKEAMNLFTKKQKKALFTTLLSGDDYFSIYLTQRQCCGGFLRTLSDNVDISFGVSWRHW</sequence>
<keyword evidence="4" id="KW-1185">Reference proteome</keyword>
<dbReference type="Proteomes" id="UP000225706">
    <property type="component" value="Unassembled WGS sequence"/>
</dbReference>